<reference evidence="2" key="1">
    <citation type="submission" date="2019-07" db="EMBL/GenBank/DDBJ databases">
        <authorList>
            <person name="Dittberner H."/>
        </authorList>
    </citation>
    <scope>NUCLEOTIDE SEQUENCE [LARGE SCALE GENOMIC DNA]</scope>
</reference>
<dbReference type="Pfam" id="PF12937">
    <property type="entry name" value="F-box-like"/>
    <property type="match status" value="1"/>
</dbReference>
<evidence type="ECO:0000259" key="1">
    <source>
        <dbReference type="Pfam" id="PF12937"/>
    </source>
</evidence>
<dbReference type="Proteomes" id="UP000489600">
    <property type="component" value="Unassembled WGS sequence"/>
</dbReference>
<organism evidence="2 3">
    <name type="scientific">Arabis nemorensis</name>
    <dbReference type="NCBI Taxonomy" id="586526"/>
    <lineage>
        <taxon>Eukaryota</taxon>
        <taxon>Viridiplantae</taxon>
        <taxon>Streptophyta</taxon>
        <taxon>Embryophyta</taxon>
        <taxon>Tracheophyta</taxon>
        <taxon>Spermatophyta</taxon>
        <taxon>Magnoliopsida</taxon>
        <taxon>eudicotyledons</taxon>
        <taxon>Gunneridae</taxon>
        <taxon>Pentapetalae</taxon>
        <taxon>rosids</taxon>
        <taxon>malvids</taxon>
        <taxon>Brassicales</taxon>
        <taxon>Brassicaceae</taxon>
        <taxon>Arabideae</taxon>
        <taxon>Arabis</taxon>
    </lineage>
</organism>
<dbReference type="InterPro" id="IPR001810">
    <property type="entry name" value="F-box_dom"/>
</dbReference>
<protein>
    <recommendedName>
        <fullName evidence="1">F-box domain-containing protein</fullName>
    </recommendedName>
</protein>
<accession>A0A565BXA7</accession>
<dbReference type="SUPFAM" id="SSF81383">
    <property type="entry name" value="F-box domain"/>
    <property type="match status" value="1"/>
</dbReference>
<gene>
    <name evidence="2" type="ORF">ANE_LOCUS16412</name>
</gene>
<proteinExistence type="predicted"/>
<evidence type="ECO:0000313" key="3">
    <source>
        <dbReference type="Proteomes" id="UP000489600"/>
    </source>
</evidence>
<dbReference type="Gene3D" id="1.20.1280.50">
    <property type="match status" value="1"/>
</dbReference>
<evidence type="ECO:0000313" key="2">
    <source>
        <dbReference type="EMBL" id="VVB05968.1"/>
    </source>
</evidence>
<dbReference type="InterPro" id="IPR036047">
    <property type="entry name" value="F-box-like_dom_sf"/>
</dbReference>
<keyword evidence="3" id="KW-1185">Reference proteome</keyword>
<dbReference type="OrthoDB" id="1929062at2759"/>
<name>A0A565BXA7_9BRAS</name>
<sequence>MFVKSLELSPKNQCNAKMEKAYNSKEISKWETMNKDILVAIFNKLDVMDLTMGASRVCISWFLASHDKTLWQTVNLAKLQLVVFSYSPWWKTVVLYNHRVDDEVEEVRPSFRNVLVKKMINFCSCMQGEVEKGTSLRKLLIEITNFSGTLPKNLILI</sequence>
<dbReference type="AlphaFoldDB" id="A0A565BXA7"/>
<feature type="domain" description="F-box" evidence="1">
    <location>
        <begin position="36"/>
        <end position="76"/>
    </location>
</feature>
<comment type="caution">
    <text evidence="2">The sequence shown here is derived from an EMBL/GenBank/DDBJ whole genome shotgun (WGS) entry which is preliminary data.</text>
</comment>
<dbReference type="EMBL" id="CABITT030000005">
    <property type="protein sequence ID" value="VVB05968.1"/>
    <property type="molecule type" value="Genomic_DNA"/>
</dbReference>